<dbReference type="InterPro" id="IPR044796">
    <property type="entry name" value="MLN51_plant"/>
</dbReference>
<feature type="compositionally biased region" description="Gly residues" evidence="13">
    <location>
        <begin position="292"/>
        <end position="305"/>
    </location>
</feature>
<keyword evidence="11" id="KW-0508">mRNA splicing</keyword>
<dbReference type="Proteomes" id="UP000747110">
    <property type="component" value="Unassembled WGS sequence"/>
</dbReference>
<evidence type="ECO:0000256" key="13">
    <source>
        <dbReference type="SAM" id="MobiDB-lite"/>
    </source>
</evidence>
<evidence type="ECO:0000256" key="8">
    <source>
        <dbReference type="ARBA" id="ARBA00022845"/>
    </source>
</evidence>
<dbReference type="EMBL" id="BNCP01000026">
    <property type="protein sequence ID" value="GIL83288.1"/>
    <property type="molecule type" value="Genomic_DNA"/>
</dbReference>
<comment type="subcellular location">
    <subcellularLocation>
        <location evidence="2">Cytoplasm</location>
    </subcellularLocation>
    <subcellularLocation>
        <location evidence="1">Nucleus</location>
    </subcellularLocation>
</comment>
<feature type="compositionally biased region" description="Basic and acidic residues" evidence="13">
    <location>
        <begin position="142"/>
        <end position="160"/>
    </location>
</feature>
<comment type="caution">
    <text evidence="15">The sequence shown here is derived from an EMBL/GenBank/DDBJ whole genome shotgun (WGS) entry which is preliminary data.</text>
</comment>
<sequence>MSTSVVDDEAVLDVKVPTRRRRASDDEAEEVEFHDAAEYAASVADSQAVDREEQGAEEPRSEDDYEGIIVPEAEGAEDEEAGEPEEAPSEHDQQEEAAADRKKAKLREPFEVPTSGAFWLHDDRFGGEEPKAEPPRPGGGAAERKARSDTEGRWLHDKFSTLELDDIAEDDSSDHAFSQYRRGRGLRGGGRRGGISGGRSPLTAGNRGRGVSSGRGRGGRPAPSYVDDIVSDLGDSGALPSQGRPNMQDALPQRPQRAPRVAKRSAAAPPSYSENSSAEAADLAAASTIPGPGRGRGAGARGGRNGEFSGRGRNDRSFSPDAGHRERGPEPDFESGGRGRGISGRGRRREDGGQAGSALGRGDSGRGAGRGYSRGTDISGSGRAPEAIRASELANGNVGTHEGGRGRGRGAGRFTADDYQDRGSGTGRGQLSTQRTQQAGQQQYRRQERSIDEEFPPLPGSSTTRKAAAAPSTIADMPPGVGGNTVAMDSAPTVTQGVRRYSKMAGKVGGGGSGASDPSAGTGGGAVVAPENGHARGAGTDGGGAAPRASKLSAAAATFEPSPATAAAATGRQLVGAQQPAAMPQQPVPSVPAAFGAPLQPMTVVATPGLPGGVVSEQYSVGMPPQHGQPIPYMQSQQQQPHAQVQQVPGAYGAPLQQPVAMPPQGIVGGGGSPMAPPPQNIPYTSTGTIMYGASPAEVEAWYQDAYQKALAIGMDPQQAYSAVQGYVQGLKMAAAVVEQQRWQQQQQMGGYAGVSPPQQMPPPPAGPASYDAAKPVMQGQ</sequence>
<evidence type="ECO:0000256" key="11">
    <source>
        <dbReference type="ARBA" id="ARBA00023187"/>
    </source>
</evidence>
<evidence type="ECO:0000256" key="10">
    <source>
        <dbReference type="ARBA" id="ARBA00023161"/>
    </source>
</evidence>
<feature type="compositionally biased region" description="Acidic residues" evidence="13">
    <location>
        <begin position="163"/>
        <end position="172"/>
    </location>
</feature>
<keyword evidence="10" id="KW-0866">Nonsense-mediated mRNA decay</keyword>
<evidence type="ECO:0000256" key="5">
    <source>
        <dbReference type="ARBA" id="ARBA00022490"/>
    </source>
</evidence>
<dbReference type="InterPro" id="IPR018545">
    <property type="entry name" value="Btz_dom"/>
</dbReference>
<organism evidence="15 17">
    <name type="scientific">Volvox reticuliferus</name>
    <dbReference type="NCBI Taxonomy" id="1737510"/>
    <lineage>
        <taxon>Eukaryota</taxon>
        <taxon>Viridiplantae</taxon>
        <taxon>Chlorophyta</taxon>
        <taxon>core chlorophytes</taxon>
        <taxon>Chlorophyceae</taxon>
        <taxon>CS clade</taxon>
        <taxon>Chlamydomonadales</taxon>
        <taxon>Volvocaceae</taxon>
        <taxon>Volvox</taxon>
    </lineage>
</organism>
<keyword evidence="12" id="KW-0539">Nucleus</keyword>
<feature type="compositionally biased region" description="Acidic residues" evidence="13">
    <location>
        <begin position="74"/>
        <end position="87"/>
    </location>
</feature>
<keyword evidence="17" id="KW-1185">Reference proteome</keyword>
<gene>
    <name evidence="15" type="ORF">Vretifemale_12128</name>
    <name evidence="16" type="ORF">Vretimale_11351</name>
</gene>
<evidence type="ECO:0000256" key="4">
    <source>
        <dbReference type="ARBA" id="ARBA00022448"/>
    </source>
</evidence>
<feature type="compositionally biased region" description="Basic and acidic residues" evidence="13">
    <location>
        <begin position="88"/>
        <end position="110"/>
    </location>
</feature>
<evidence type="ECO:0000313" key="16">
    <source>
        <dbReference type="EMBL" id="GIM07126.1"/>
    </source>
</evidence>
<dbReference type="GO" id="GO:0003729">
    <property type="term" value="F:mRNA binding"/>
    <property type="evidence" value="ECO:0007669"/>
    <property type="project" value="InterPro"/>
</dbReference>
<dbReference type="GO" id="GO:0008380">
    <property type="term" value="P:RNA splicing"/>
    <property type="evidence" value="ECO:0007669"/>
    <property type="project" value="UniProtKB-KW"/>
</dbReference>
<keyword evidence="8" id="KW-0810">Translation regulation</keyword>
<feature type="compositionally biased region" description="Gly residues" evidence="13">
    <location>
        <begin position="186"/>
        <end position="197"/>
    </location>
</feature>
<dbReference type="GO" id="GO:0005737">
    <property type="term" value="C:cytoplasm"/>
    <property type="evidence" value="ECO:0007669"/>
    <property type="project" value="UniProtKB-SubCell"/>
</dbReference>
<evidence type="ECO:0000259" key="14">
    <source>
        <dbReference type="SMART" id="SM01044"/>
    </source>
</evidence>
<dbReference type="GO" id="GO:0035145">
    <property type="term" value="C:exon-exon junction complex"/>
    <property type="evidence" value="ECO:0007669"/>
    <property type="project" value="InterPro"/>
</dbReference>
<dbReference type="GO" id="GO:0000184">
    <property type="term" value="P:nuclear-transcribed mRNA catabolic process, nonsense-mediated decay"/>
    <property type="evidence" value="ECO:0007669"/>
    <property type="project" value="UniProtKB-KW"/>
</dbReference>
<feature type="compositionally biased region" description="Low complexity" evidence="13">
    <location>
        <begin position="273"/>
        <end position="291"/>
    </location>
</feature>
<dbReference type="GO" id="GO:0006397">
    <property type="term" value="P:mRNA processing"/>
    <property type="evidence" value="ECO:0007669"/>
    <property type="project" value="UniProtKB-KW"/>
</dbReference>
<keyword evidence="6" id="KW-0507">mRNA processing</keyword>
<dbReference type="PANTHER" id="PTHR46837">
    <property type="entry name" value="PROTEIN MLN51 HOMOLOG"/>
    <property type="match status" value="1"/>
</dbReference>
<dbReference type="GO" id="GO:0006417">
    <property type="term" value="P:regulation of translation"/>
    <property type="evidence" value="ECO:0007669"/>
    <property type="project" value="UniProtKB-KW"/>
</dbReference>
<evidence type="ECO:0000256" key="3">
    <source>
        <dbReference type="ARBA" id="ARBA00009548"/>
    </source>
</evidence>
<evidence type="ECO:0000256" key="12">
    <source>
        <dbReference type="ARBA" id="ARBA00023242"/>
    </source>
</evidence>
<feature type="compositionally biased region" description="Basic and acidic residues" evidence="13">
    <location>
        <begin position="120"/>
        <end position="134"/>
    </location>
</feature>
<feature type="compositionally biased region" description="Low complexity" evidence="13">
    <location>
        <begin position="546"/>
        <end position="557"/>
    </location>
</feature>
<accession>A0A8J4FRR4</accession>
<dbReference type="GO" id="GO:0051028">
    <property type="term" value="P:mRNA transport"/>
    <property type="evidence" value="ECO:0007669"/>
    <property type="project" value="UniProtKB-KW"/>
</dbReference>
<feature type="compositionally biased region" description="Gly residues" evidence="13">
    <location>
        <begin position="207"/>
        <end position="216"/>
    </location>
</feature>
<dbReference type="PANTHER" id="PTHR46837:SF5">
    <property type="entry name" value="PROTEIN MLN51 HOMOLOG"/>
    <property type="match status" value="1"/>
</dbReference>
<feature type="region of interest" description="Disordered" evidence="13">
    <location>
        <begin position="505"/>
        <end position="557"/>
    </location>
</feature>
<feature type="region of interest" description="Disordered" evidence="13">
    <location>
        <begin position="1"/>
        <end position="489"/>
    </location>
</feature>
<dbReference type="SMART" id="SM01044">
    <property type="entry name" value="Btz"/>
    <property type="match status" value="1"/>
</dbReference>
<evidence type="ECO:0000313" key="17">
    <source>
        <dbReference type="Proteomes" id="UP000747110"/>
    </source>
</evidence>
<keyword evidence="7" id="KW-0509">mRNA transport</keyword>
<dbReference type="EMBL" id="BNCQ01000023">
    <property type="protein sequence ID" value="GIM07126.1"/>
    <property type="molecule type" value="Genomic_DNA"/>
</dbReference>
<dbReference type="AlphaFoldDB" id="A0A8J4FRR4"/>
<evidence type="ECO:0000256" key="1">
    <source>
        <dbReference type="ARBA" id="ARBA00004123"/>
    </source>
</evidence>
<feature type="compositionally biased region" description="Acidic residues" evidence="13">
    <location>
        <begin position="1"/>
        <end position="11"/>
    </location>
</feature>
<feature type="compositionally biased region" description="Basic and acidic residues" evidence="13">
    <location>
        <begin position="48"/>
        <end position="59"/>
    </location>
</feature>
<reference evidence="15" key="1">
    <citation type="journal article" date="2021" name="Proc. Natl. Acad. Sci. U.S.A.">
        <title>Three genomes in the algal genus Volvox reveal the fate of a haploid sex-determining region after a transition to homothallism.</title>
        <authorList>
            <person name="Yamamoto K."/>
            <person name="Hamaji T."/>
            <person name="Kawai-Toyooka H."/>
            <person name="Matsuzaki R."/>
            <person name="Takahashi F."/>
            <person name="Nishimura Y."/>
            <person name="Kawachi M."/>
            <person name="Noguchi H."/>
            <person name="Minakuchi Y."/>
            <person name="Umen J.G."/>
            <person name="Toyoda A."/>
            <person name="Nozaki H."/>
        </authorList>
    </citation>
    <scope>NUCLEOTIDE SEQUENCE</scope>
    <source>
        <strain evidence="16">NIES-3785</strain>
        <strain evidence="15">NIES-3786</strain>
    </source>
</reference>
<feature type="region of interest" description="Disordered" evidence="13">
    <location>
        <begin position="746"/>
        <end position="781"/>
    </location>
</feature>
<evidence type="ECO:0000256" key="9">
    <source>
        <dbReference type="ARBA" id="ARBA00022884"/>
    </source>
</evidence>
<keyword evidence="5" id="KW-0963">Cytoplasm</keyword>
<evidence type="ECO:0000256" key="2">
    <source>
        <dbReference type="ARBA" id="ARBA00004496"/>
    </source>
</evidence>
<keyword evidence="9" id="KW-0694">RNA-binding</keyword>
<feature type="domain" description="Btz" evidence="14">
    <location>
        <begin position="69"/>
        <end position="189"/>
    </location>
</feature>
<name>A0A8J4FRR4_9CHLO</name>
<dbReference type="Proteomes" id="UP000722791">
    <property type="component" value="Unassembled WGS sequence"/>
</dbReference>
<comment type="similarity">
    <text evidence="3">Belongs to the CASC3 family.</text>
</comment>
<keyword evidence="4" id="KW-0813">Transport</keyword>
<dbReference type="OrthoDB" id="660348at2759"/>
<feature type="compositionally biased region" description="Low complexity" evidence="13">
    <location>
        <begin position="434"/>
        <end position="444"/>
    </location>
</feature>
<feature type="compositionally biased region" description="Basic and acidic residues" evidence="13">
    <location>
        <begin position="310"/>
        <end position="330"/>
    </location>
</feature>
<evidence type="ECO:0000313" key="15">
    <source>
        <dbReference type="EMBL" id="GIL83288.1"/>
    </source>
</evidence>
<evidence type="ECO:0000256" key="7">
    <source>
        <dbReference type="ARBA" id="ARBA00022816"/>
    </source>
</evidence>
<protein>
    <recommendedName>
        <fullName evidence="14">Btz domain-containing protein</fullName>
    </recommendedName>
</protein>
<evidence type="ECO:0000256" key="6">
    <source>
        <dbReference type="ARBA" id="ARBA00022664"/>
    </source>
</evidence>
<dbReference type="Pfam" id="PF09405">
    <property type="entry name" value="Btz"/>
    <property type="match status" value="1"/>
</dbReference>
<proteinExistence type="inferred from homology"/>